<name>A0A0C2JWN3_THEKT</name>
<evidence type="ECO:0000313" key="2">
    <source>
        <dbReference type="EMBL" id="KII73883.1"/>
    </source>
</evidence>
<dbReference type="Proteomes" id="UP000031668">
    <property type="component" value="Unassembled WGS sequence"/>
</dbReference>
<gene>
    <name evidence="2" type="ORF">RF11_03938</name>
</gene>
<sequence>MINENMDDKYKDIYPCKGTKTKKCCCLDTYIEKKISTKSDNRFKDKDEALRFLAGIRSTALLLSKAAYPQENSNTSKRDRSGTRTKRSGKKKSKRYIEYVIETREMLKDDGICEVACKNILAYSNNLIHRKLKYDPENRNSIISKAKSKTKRRLVKIPFEDLKLKKCCWRKCTTLLINNIPSFERLRAEAQKSNKDKRTAIQKMIYYSNGERKTCNKFIVQVLGCSRGTLKTVKKELADTVISSNSASPNLSKFVSQTTRRTSHPEASKRSQPTSLKPIPGRINNSRYQSNDGSTDQVINDILLSTEKRFSHIDQAFERKTNGNLNDVNYLLKNGIYSQLSNPNIQTPQTKSKQCSGQIISGNETVNNNSLPQPVHIPYYTHPVPRIQPNPYPGYVQPPNNSQNIPFNYINPNEQQYKDHFLRDDNVYILVQKNDEDFMLIKLTHPININLKPYPDATYRLLYVEDLEYIITKYASLLSHDDFDKIFSIWQSYQPKHS</sequence>
<dbReference type="AlphaFoldDB" id="A0A0C2JWN3"/>
<feature type="region of interest" description="Disordered" evidence="1">
    <location>
        <begin position="252"/>
        <end position="294"/>
    </location>
</feature>
<dbReference type="OrthoDB" id="10068017at2759"/>
<protein>
    <submittedName>
        <fullName evidence="2">Uncharacterized protein</fullName>
    </submittedName>
</protein>
<comment type="caution">
    <text evidence="2">The sequence shown here is derived from an EMBL/GenBank/DDBJ whole genome shotgun (WGS) entry which is preliminary data.</text>
</comment>
<evidence type="ECO:0000313" key="3">
    <source>
        <dbReference type="Proteomes" id="UP000031668"/>
    </source>
</evidence>
<evidence type="ECO:0000256" key="1">
    <source>
        <dbReference type="SAM" id="MobiDB-lite"/>
    </source>
</evidence>
<reference evidence="2 3" key="1">
    <citation type="journal article" date="2014" name="Genome Biol. Evol.">
        <title>The genome of the myxosporean Thelohanellus kitauei shows adaptations to nutrient acquisition within its fish host.</title>
        <authorList>
            <person name="Yang Y."/>
            <person name="Xiong J."/>
            <person name="Zhou Z."/>
            <person name="Huo F."/>
            <person name="Miao W."/>
            <person name="Ran C."/>
            <person name="Liu Y."/>
            <person name="Zhang J."/>
            <person name="Feng J."/>
            <person name="Wang M."/>
            <person name="Wang M."/>
            <person name="Wang L."/>
            <person name="Yao B."/>
        </authorList>
    </citation>
    <scope>NUCLEOTIDE SEQUENCE [LARGE SCALE GENOMIC DNA]</scope>
    <source>
        <strain evidence="2">Wuqing</strain>
    </source>
</reference>
<keyword evidence="3" id="KW-1185">Reference proteome</keyword>
<proteinExistence type="predicted"/>
<feature type="region of interest" description="Disordered" evidence="1">
    <location>
        <begin position="68"/>
        <end position="90"/>
    </location>
</feature>
<organism evidence="2 3">
    <name type="scientific">Thelohanellus kitauei</name>
    <name type="common">Myxosporean</name>
    <dbReference type="NCBI Taxonomy" id="669202"/>
    <lineage>
        <taxon>Eukaryota</taxon>
        <taxon>Metazoa</taxon>
        <taxon>Cnidaria</taxon>
        <taxon>Myxozoa</taxon>
        <taxon>Myxosporea</taxon>
        <taxon>Bivalvulida</taxon>
        <taxon>Platysporina</taxon>
        <taxon>Myxobolidae</taxon>
        <taxon>Thelohanellus</taxon>
    </lineage>
</organism>
<feature type="compositionally biased region" description="Polar residues" evidence="1">
    <location>
        <begin position="283"/>
        <end position="294"/>
    </location>
</feature>
<accession>A0A0C2JWN3</accession>
<dbReference type="EMBL" id="JWZT01000626">
    <property type="protein sequence ID" value="KII73883.1"/>
    <property type="molecule type" value="Genomic_DNA"/>
</dbReference>